<comment type="caution">
    <text evidence="4">The sequence shown here is derived from an EMBL/GenBank/DDBJ whole genome shotgun (WGS) entry which is preliminary data.</text>
</comment>
<dbReference type="OrthoDB" id="5985978at2759"/>
<feature type="chain" id="PRO_5013174255" evidence="2">
    <location>
        <begin position="20"/>
        <end position="213"/>
    </location>
</feature>
<keyword evidence="4" id="KW-0176">Collagen</keyword>
<evidence type="ECO:0000313" key="4">
    <source>
        <dbReference type="EMBL" id="PFX31385.1"/>
    </source>
</evidence>
<dbReference type="InterPro" id="IPR057873">
    <property type="entry name" value="CTHRC1_C"/>
</dbReference>
<evidence type="ECO:0000256" key="2">
    <source>
        <dbReference type="SAM" id="SignalP"/>
    </source>
</evidence>
<evidence type="ECO:0000313" key="5">
    <source>
        <dbReference type="Proteomes" id="UP000225706"/>
    </source>
</evidence>
<evidence type="ECO:0000259" key="3">
    <source>
        <dbReference type="Pfam" id="PF25815"/>
    </source>
</evidence>
<feature type="signal peptide" evidence="2">
    <location>
        <begin position="1"/>
        <end position="19"/>
    </location>
</feature>
<dbReference type="EMBL" id="LSMT01000036">
    <property type="protein sequence ID" value="PFX31385.1"/>
    <property type="molecule type" value="Genomic_DNA"/>
</dbReference>
<feature type="region of interest" description="Disordered" evidence="1">
    <location>
        <begin position="50"/>
        <end position="78"/>
    </location>
</feature>
<keyword evidence="5" id="KW-1185">Reference proteome</keyword>
<evidence type="ECO:0000256" key="1">
    <source>
        <dbReference type="SAM" id="MobiDB-lite"/>
    </source>
</evidence>
<reference evidence="5" key="1">
    <citation type="journal article" date="2017" name="bioRxiv">
        <title>Comparative analysis of the genomes of Stylophora pistillata and Acropora digitifera provides evidence for extensive differences between species of corals.</title>
        <authorList>
            <person name="Voolstra C.R."/>
            <person name="Li Y."/>
            <person name="Liew Y.J."/>
            <person name="Baumgarten S."/>
            <person name="Zoccola D."/>
            <person name="Flot J.-F."/>
            <person name="Tambutte S."/>
            <person name="Allemand D."/>
            <person name="Aranda M."/>
        </authorList>
    </citation>
    <scope>NUCLEOTIDE SEQUENCE [LARGE SCALE GENOMIC DNA]</scope>
</reference>
<dbReference type="Proteomes" id="UP000225706">
    <property type="component" value="Unassembled WGS sequence"/>
</dbReference>
<dbReference type="AlphaFoldDB" id="A0A2B4SSN4"/>
<proteinExistence type="predicted"/>
<protein>
    <submittedName>
        <fullName evidence="4">Collagen triple helix repeat-containing protein 1</fullName>
    </submittedName>
</protein>
<keyword evidence="2" id="KW-0732">Signal</keyword>
<name>A0A2B4SSN4_STYPI</name>
<accession>A0A2B4SSN4</accession>
<feature type="domain" description="CTHRC1 C-terminal" evidence="3">
    <location>
        <begin position="79"/>
        <end position="206"/>
    </location>
</feature>
<organism evidence="4 5">
    <name type="scientific">Stylophora pistillata</name>
    <name type="common">Smooth cauliflower coral</name>
    <dbReference type="NCBI Taxonomy" id="50429"/>
    <lineage>
        <taxon>Eukaryota</taxon>
        <taxon>Metazoa</taxon>
        <taxon>Cnidaria</taxon>
        <taxon>Anthozoa</taxon>
        <taxon>Hexacorallia</taxon>
        <taxon>Scleractinia</taxon>
        <taxon>Astrocoeniina</taxon>
        <taxon>Pocilloporidae</taxon>
        <taxon>Stylophora</taxon>
    </lineage>
</organism>
<dbReference type="GO" id="GO:0005581">
    <property type="term" value="C:collagen trimer"/>
    <property type="evidence" value="ECO:0007669"/>
    <property type="project" value="UniProtKB-KW"/>
</dbReference>
<dbReference type="Pfam" id="PF25815">
    <property type="entry name" value="CTHRC1_C"/>
    <property type="match status" value="1"/>
</dbReference>
<sequence length="213" mass="22573">MSVSMHLVFCLNFLMIVQFQFFSTVAVGPQGPSGNSHCCGCSPGTPGYPGNPGNPGIPGQHGAPGRQGAKGAPGLPGSSAVSNWKQCAWKNVNSDLDNGKISECSITKKKENTHLKVYYQGNMRVITARTCRRWFFTFNGVECSMPIDTAVYSGGAWNIIRAATIVGYCSGVPKGNVLVGLNVGACAGSKQGNAYTGWNSVSRIIVEEVETPY</sequence>
<gene>
    <name evidence="4" type="primary">Cthrc1</name>
    <name evidence="4" type="ORF">AWC38_SpisGene3804</name>
</gene>